<dbReference type="PANTHER" id="PTHR43808">
    <property type="entry name" value="ACETYLORNITHINE DEACETYLASE"/>
    <property type="match status" value="1"/>
</dbReference>
<dbReference type="EMBL" id="RDQH01000340">
    <property type="protein sequence ID" value="RXH77784.1"/>
    <property type="molecule type" value="Genomic_DNA"/>
</dbReference>
<dbReference type="STRING" id="3750.A0A498I6H7"/>
<protein>
    <recommendedName>
        <fullName evidence="3">Peptidase M20 dimerisation domain-containing protein</fullName>
    </recommendedName>
</protein>
<reference evidence="1 2" key="1">
    <citation type="submission" date="2018-10" db="EMBL/GenBank/DDBJ databases">
        <title>A high-quality apple genome assembly.</title>
        <authorList>
            <person name="Hu J."/>
        </authorList>
    </citation>
    <scope>NUCLEOTIDE SEQUENCE [LARGE SCALE GENOMIC DNA]</scope>
    <source>
        <strain evidence="2">cv. HFTH1</strain>
        <tissue evidence="1">Young leaf</tissue>
    </source>
</reference>
<accession>A0A498I6H7</accession>
<proteinExistence type="predicted"/>
<evidence type="ECO:0000313" key="2">
    <source>
        <dbReference type="Proteomes" id="UP000290289"/>
    </source>
</evidence>
<dbReference type="AlphaFoldDB" id="A0A498I6H7"/>
<evidence type="ECO:0000313" key="1">
    <source>
        <dbReference type="EMBL" id="RXH77784.1"/>
    </source>
</evidence>
<comment type="caution">
    <text evidence="1">The sequence shown here is derived from an EMBL/GenBank/DDBJ whole genome shotgun (WGS) entry which is preliminary data.</text>
</comment>
<sequence>MAELLNISYPRREKAAMASFTNMKKIVGDLDKESFVSLLSKLIGESKYIQNNPPELIPQEDLAVKHVLDSLLPHNTTTGGGPLVIKHVTYSPSEGNVIVEYPKTVPGKILSFVGCHTDVVIANLNDWEPAPPWSVKSRLNNSSPAASISASLLSALI</sequence>
<keyword evidence="2" id="KW-1185">Reference proteome</keyword>
<name>A0A498I6H7_MALDO</name>
<dbReference type="Proteomes" id="UP000290289">
    <property type="component" value="Chromosome 14"/>
</dbReference>
<evidence type="ECO:0008006" key="3">
    <source>
        <dbReference type="Google" id="ProtNLM"/>
    </source>
</evidence>
<gene>
    <name evidence="1" type="ORF">DVH24_039755</name>
</gene>
<organism evidence="1 2">
    <name type="scientific">Malus domestica</name>
    <name type="common">Apple</name>
    <name type="synonym">Pyrus malus</name>
    <dbReference type="NCBI Taxonomy" id="3750"/>
    <lineage>
        <taxon>Eukaryota</taxon>
        <taxon>Viridiplantae</taxon>
        <taxon>Streptophyta</taxon>
        <taxon>Embryophyta</taxon>
        <taxon>Tracheophyta</taxon>
        <taxon>Spermatophyta</taxon>
        <taxon>Magnoliopsida</taxon>
        <taxon>eudicotyledons</taxon>
        <taxon>Gunneridae</taxon>
        <taxon>Pentapetalae</taxon>
        <taxon>rosids</taxon>
        <taxon>fabids</taxon>
        <taxon>Rosales</taxon>
        <taxon>Rosaceae</taxon>
        <taxon>Amygdaloideae</taxon>
        <taxon>Maleae</taxon>
        <taxon>Malus</taxon>
    </lineage>
</organism>
<dbReference type="PANTHER" id="PTHR43808:SF3">
    <property type="entry name" value="ACETYLORNITHINE DEACETYLASE"/>
    <property type="match status" value="1"/>
</dbReference>
<dbReference type="InterPro" id="IPR050072">
    <property type="entry name" value="Peptidase_M20A"/>
</dbReference>